<keyword evidence="3" id="KW-1185">Reference proteome</keyword>
<feature type="transmembrane region" description="Helical" evidence="1">
    <location>
        <begin position="112"/>
        <end position="134"/>
    </location>
</feature>
<dbReference type="AlphaFoldDB" id="A0A1H7I0D6"/>
<sequence>MSRQTGSTSRTEQDVPEPARRIGRWLLAFAVLGGVAAWAVHLVVAWGVVELACARGHTDVAGVPLKAVVAVATAVPALVAAAALLTCWRLWSRHLRDDGDRRIGRARFLAHLGLWLDGLAVLMIVFGAVAVVVFPPC</sequence>
<feature type="transmembrane region" description="Helical" evidence="1">
    <location>
        <begin position="68"/>
        <end position="91"/>
    </location>
</feature>
<organism evidence="2 3">
    <name type="scientific">Nonomuraea pusilla</name>
    <dbReference type="NCBI Taxonomy" id="46177"/>
    <lineage>
        <taxon>Bacteria</taxon>
        <taxon>Bacillati</taxon>
        <taxon>Actinomycetota</taxon>
        <taxon>Actinomycetes</taxon>
        <taxon>Streptosporangiales</taxon>
        <taxon>Streptosporangiaceae</taxon>
        <taxon>Nonomuraea</taxon>
    </lineage>
</organism>
<name>A0A1H7I0D6_9ACTN</name>
<dbReference type="RefSeq" id="WP_091098139.1">
    <property type="nucleotide sequence ID" value="NZ_FOBF01000002.1"/>
</dbReference>
<feature type="transmembrane region" description="Helical" evidence="1">
    <location>
        <begin position="25"/>
        <end position="48"/>
    </location>
</feature>
<keyword evidence="1" id="KW-1133">Transmembrane helix</keyword>
<keyword evidence="1" id="KW-0472">Membrane</keyword>
<evidence type="ECO:0000256" key="1">
    <source>
        <dbReference type="SAM" id="Phobius"/>
    </source>
</evidence>
<proteinExistence type="predicted"/>
<gene>
    <name evidence="2" type="ORF">SAMN05660976_00644</name>
</gene>
<dbReference type="STRING" id="46177.SAMN05660976_00644"/>
<evidence type="ECO:0000313" key="3">
    <source>
        <dbReference type="Proteomes" id="UP000198953"/>
    </source>
</evidence>
<keyword evidence="1" id="KW-0812">Transmembrane</keyword>
<reference evidence="2 3" key="1">
    <citation type="submission" date="2016-10" db="EMBL/GenBank/DDBJ databases">
        <authorList>
            <person name="de Groot N.N."/>
        </authorList>
    </citation>
    <scope>NUCLEOTIDE SEQUENCE [LARGE SCALE GENOMIC DNA]</scope>
    <source>
        <strain evidence="2 3">DSM 43357</strain>
    </source>
</reference>
<dbReference type="EMBL" id="FOBF01000002">
    <property type="protein sequence ID" value="SEK55844.1"/>
    <property type="molecule type" value="Genomic_DNA"/>
</dbReference>
<dbReference type="Proteomes" id="UP000198953">
    <property type="component" value="Unassembled WGS sequence"/>
</dbReference>
<evidence type="ECO:0000313" key="2">
    <source>
        <dbReference type="EMBL" id="SEK55844.1"/>
    </source>
</evidence>
<protein>
    <recommendedName>
        <fullName evidence="4">Transmembrane protein</fullName>
    </recommendedName>
</protein>
<accession>A0A1H7I0D6</accession>
<evidence type="ECO:0008006" key="4">
    <source>
        <dbReference type="Google" id="ProtNLM"/>
    </source>
</evidence>